<evidence type="ECO:0000256" key="12">
    <source>
        <dbReference type="NCBIfam" id="TIGR00416"/>
    </source>
</evidence>
<evidence type="ECO:0000313" key="15">
    <source>
        <dbReference type="EMBL" id="HHI97532.1"/>
    </source>
</evidence>
<dbReference type="SUPFAM" id="SSF52540">
    <property type="entry name" value="P-loop containing nucleoside triphosphate hydrolases"/>
    <property type="match status" value="1"/>
</dbReference>
<dbReference type="PANTHER" id="PTHR32472">
    <property type="entry name" value="DNA REPAIR PROTEIN RADA"/>
    <property type="match status" value="1"/>
</dbReference>
<dbReference type="NCBIfam" id="TIGR00416">
    <property type="entry name" value="sms"/>
    <property type="match status" value="1"/>
</dbReference>
<dbReference type="Proteomes" id="UP000886101">
    <property type="component" value="Unassembled WGS sequence"/>
</dbReference>
<dbReference type="GO" id="GO:0140664">
    <property type="term" value="F:ATP-dependent DNA damage sensor activity"/>
    <property type="evidence" value="ECO:0007669"/>
    <property type="project" value="InterPro"/>
</dbReference>
<dbReference type="PANTHER" id="PTHR32472:SF10">
    <property type="entry name" value="DNA REPAIR PROTEIN RADA-LIKE PROTEIN"/>
    <property type="match status" value="1"/>
</dbReference>
<feature type="region of interest" description="Lon-protease-like" evidence="11">
    <location>
        <begin position="342"/>
        <end position="445"/>
    </location>
</feature>
<comment type="caution">
    <text evidence="15">The sequence shown here is derived from an EMBL/GenBank/DDBJ whole genome shotgun (WGS) entry which is preliminary data.</text>
</comment>
<evidence type="ECO:0000259" key="14">
    <source>
        <dbReference type="PROSITE" id="PS50162"/>
    </source>
</evidence>
<evidence type="ECO:0000256" key="8">
    <source>
        <dbReference type="ARBA" id="ARBA00023016"/>
    </source>
</evidence>
<dbReference type="Pfam" id="PF13481">
    <property type="entry name" value="AAA_25"/>
    <property type="match status" value="1"/>
</dbReference>
<dbReference type="SUPFAM" id="SSF54211">
    <property type="entry name" value="Ribosomal protein S5 domain 2-like"/>
    <property type="match status" value="1"/>
</dbReference>
<name>A0A7V5U2V0_9BACT</name>
<dbReference type="GO" id="GO:0005829">
    <property type="term" value="C:cytosol"/>
    <property type="evidence" value="ECO:0007669"/>
    <property type="project" value="TreeGrafter"/>
</dbReference>
<feature type="short sequence motif" description="RadA KNRFG motif" evidence="11">
    <location>
        <begin position="243"/>
        <end position="247"/>
    </location>
</feature>
<dbReference type="InterPro" id="IPR027417">
    <property type="entry name" value="P-loop_NTPase"/>
</dbReference>
<keyword evidence="4 13" id="KW-0863">Zinc-finger</keyword>
<comment type="function">
    <text evidence="11">Plays a role in repairing double-strand DNA breaks, probably involving stabilizing or processing branched DNA or blocked replication forks.</text>
</comment>
<evidence type="ECO:0000256" key="2">
    <source>
        <dbReference type="ARBA" id="ARBA00022741"/>
    </source>
</evidence>
<dbReference type="GO" id="GO:0003684">
    <property type="term" value="F:damaged DNA binding"/>
    <property type="evidence" value="ECO:0007669"/>
    <property type="project" value="InterPro"/>
</dbReference>
<sequence length="445" mass="48403">MTRFVCQQCGYQNLKWLGRCPNCGGWGTLVEEKGSAKQKKSPAVQRPVSLQEIEQNVETRFKTGLSELDQVLGGGLVPGSLVLLGGDPGIGKSTLLLQVADYLAQNYGPVYYLSGEESNQQIKLRAERLGVSTPEIFLISETNLAAALEVLPEERPVLLVVDSIQTIFWPDLTSAPGSVSQVRECTVRLLEFAKKEGVCVILIGHVTKEGMLAGPRVLEHLVDTVLYFEGERGASFRILRAVKNRFGSTNEIGVFEMTSQGLRPVTNPSAFFLSEVTETVAGAVVCATIEGTRPILVEVQALVTRTPLATPRRTSVGFDPQRLAMLAAILEKKAGLSFYDQDIYLNVVGGLKLNEPGVDLAVVLALASSRLERGLPPKTVVFGEVGLTGEVRPVAMAENRLREAFRLGFHKACLPEGNRQNLPNKSPNKLVGVHNLQEALEEFVL</sequence>
<evidence type="ECO:0000256" key="4">
    <source>
        <dbReference type="ARBA" id="ARBA00022771"/>
    </source>
</evidence>
<evidence type="ECO:0000256" key="13">
    <source>
        <dbReference type="RuleBase" id="RU003555"/>
    </source>
</evidence>
<dbReference type="PROSITE" id="PS50162">
    <property type="entry name" value="RECA_2"/>
    <property type="match status" value="1"/>
</dbReference>
<dbReference type="InterPro" id="IPR020588">
    <property type="entry name" value="RecA_ATP-bd"/>
</dbReference>
<dbReference type="Pfam" id="PF13541">
    <property type="entry name" value="ChlI"/>
    <property type="match status" value="1"/>
</dbReference>
<keyword evidence="1 11" id="KW-0479">Metal-binding</keyword>
<dbReference type="GO" id="GO:0000725">
    <property type="term" value="P:recombinational repair"/>
    <property type="evidence" value="ECO:0007669"/>
    <property type="project" value="UniProtKB-UniRule"/>
</dbReference>
<dbReference type="HAMAP" id="MF_01498">
    <property type="entry name" value="RadA_bact"/>
    <property type="match status" value="1"/>
</dbReference>
<reference evidence="15" key="1">
    <citation type="journal article" date="2020" name="mSystems">
        <title>Genome- and Community-Level Interaction Insights into Carbon Utilization and Element Cycling Functions of Hydrothermarchaeota in Hydrothermal Sediment.</title>
        <authorList>
            <person name="Zhou Z."/>
            <person name="Liu Y."/>
            <person name="Xu W."/>
            <person name="Pan J."/>
            <person name="Luo Z.H."/>
            <person name="Li M."/>
        </authorList>
    </citation>
    <scope>NUCLEOTIDE SEQUENCE [LARGE SCALE GENOMIC DNA]</scope>
    <source>
        <strain evidence="15">HyVt-533</strain>
    </source>
</reference>
<dbReference type="Pfam" id="PF18073">
    <property type="entry name" value="Zn_ribbon_LapB"/>
    <property type="match status" value="1"/>
</dbReference>
<keyword evidence="6 13" id="KW-0862">Zinc</keyword>
<dbReference type="InterPro" id="IPR003593">
    <property type="entry name" value="AAA+_ATPase"/>
</dbReference>
<feature type="binding site" evidence="11">
    <location>
        <begin position="86"/>
        <end position="93"/>
    </location>
    <ligand>
        <name>ATP</name>
        <dbReference type="ChEBI" id="CHEBI:30616"/>
    </ligand>
</feature>
<evidence type="ECO:0000256" key="11">
    <source>
        <dbReference type="HAMAP-Rule" id="MF_01498"/>
    </source>
</evidence>
<feature type="domain" description="RecA family profile 1" evidence="14">
    <location>
        <begin position="57"/>
        <end position="206"/>
    </location>
</feature>
<dbReference type="InterPro" id="IPR020568">
    <property type="entry name" value="Ribosomal_Su5_D2-typ_SF"/>
</dbReference>
<accession>A0A7V5U2V0</accession>
<dbReference type="GO" id="GO:0016787">
    <property type="term" value="F:hydrolase activity"/>
    <property type="evidence" value="ECO:0007669"/>
    <property type="project" value="UniProtKB-KW"/>
</dbReference>
<dbReference type="EMBL" id="DROK01000194">
    <property type="protein sequence ID" value="HHI97532.1"/>
    <property type="molecule type" value="Genomic_DNA"/>
</dbReference>
<keyword evidence="10 11" id="KW-0234">DNA repair</keyword>
<dbReference type="SMART" id="SM00382">
    <property type="entry name" value="AAA"/>
    <property type="match status" value="1"/>
</dbReference>
<comment type="function">
    <text evidence="13">DNA-dependent ATPase involved in processing of recombination intermediates, plays a role in repairing DNA breaks. Stimulates the branch migration of RecA-mediated strand transfer reactions, allowing the 3' invading strand to extend heteroduplex DNA faster. Binds ssDNA in the presence of ADP but not other nucleotides, has ATPase activity that is stimulated by ssDNA and various branched DNA structures, but inhibited by SSB. Does not have RecA's homology-searching function.</text>
</comment>
<protein>
    <recommendedName>
        <fullName evidence="11 12">DNA repair protein RadA</fullName>
    </recommendedName>
</protein>
<keyword evidence="8 11" id="KW-0346">Stress response</keyword>
<organism evidence="15">
    <name type="scientific">Thermodesulfatator atlanticus</name>
    <dbReference type="NCBI Taxonomy" id="501497"/>
    <lineage>
        <taxon>Bacteria</taxon>
        <taxon>Pseudomonadati</taxon>
        <taxon>Thermodesulfobacteriota</taxon>
        <taxon>Thermodesulfobacteria</taxon>
        <taxon>Thermodesulfobacteriales</taxon>
        <taxon>Thermodesulfatatoraceae</taxon>
        <taxon>Thermodesulfatator</taxon>
    </lineage>
</organism>
<proteinExistence type="inferred from homology"/>
<comment type="domain">
    <text evidence="11">The middle region has homology to RecA with ATPase motifs including the RadA KNRFG motif, while the C-terminus is homologous to Lon protease.</text>
</comment>
<dbReference type="GO" id="GO:0008270">
    <property type="term" value="F:zinc ion binding"/>
    <property type="evidence" value="ECO:0007669"/>
    <property type="project" value="UniProtKB-KW"/>
</dbReference>
<dbReference type="Gene3D" id="3.40.50.300">
    <property type="entry name" value="P-loop containing nucleotide triphosphate hydrolases"/>
    <property type="match status" value="1"/>
</dbReference>
<keyword evidence="2 11" id="KW-0547">Nucleotide-binding</keyword>
<dbReference type="CDD" id="cd01121">
    <property type="entry name" value="RadA_SMS_N"/>
    <property type="match status" value="1"/>
</dbReference>
<evidence type="ECO:0000256" key="7">
    <source>
        <dbReference type="ARBA" id="ARBA00022840"/>
    </source>
</evidence>
<dbReference type="PRINTS" id="PR01874">
    <property type="entry name" value="DNAREPAIRADA"/>
</dbReference>
<evidence type="ECO:0000256" key="5">
    <source>
        <dbReference type="ARBA" id="ARBA00022801"/>
    </source>
</evidence>
<gene>
    <name evidence="11 15" type="primary">radA</name>
    <name evidence="15" type="ORF">ENJ96_06740</name>
</gene>
<evidence type="ECO:0000256" key="9">
    <source>
        <dbReference type="ARBA" id="ARBA00023125"/>
    </source>
</evidence>
<comment type="similarity">
    <text evidence="11 13">Belongs to the RecA family. RadA subfamily.</text>
</comment>
<keyword evidence="3 11" id="KW-0227">DNA damage</keyword>
<evidence type="ECO:0000256" key="10">
    <source>
        <dbReference type="ARBA" id="ARBA00023204"/>
    </source>
</evidence>
<dbReference type="AlphaFoldDB" id="A0A7V5U2V0"/>
<evidence type="ECO:0000256" key="3">
    <source>
        <dbReference type="ARBA" id="ARBA00022763"/>
    </source>
</evidence>
<dbReference type="Gene3D" id="3.30.230.10">
    <property type="match status" value="1"/>
</dbReference>
<evidence type="ECO:0000256" key="1">
    <source>
        <dbReference type="ARBA" id="ARBA00022723"/>
    </source>
</evidence>
<dbReference type="FunFam" id="3.40.50.300:FF:000050">
    <property type="entry name" value="DNA repair protein RadA"/>
    <property type="match status" value="1"/>
</dbReference>
<dbReference type="GO" id="GO:0005524">
    <property type="term" value="F:ATP binding"/>
    <property type="evidence" value="ECO:0007669"/>
    <property type="project" value="UniProtKB-UniRule"/>
</dbReference>
<dbReference type="InterPro" id="IPR041166">
    <property type="entry name" value="Rubredoxin_2"/>
</dbReference>
<dbReference type="InterPro" id="IPR014721">
    <property type="entry name" value="Ribsml_uS5_D2-typ_fold_subgr"/>
</dbReference>
<keyword evidence="7 11" id="KW-0067">ATP-binding</keyword>
<evidence type="ECO:0000256" key="6">
    <source>
        <dbReference type="ARBA" id="ARBA00022833"/>
    </source>
</evidence>
<keyword evidence="9 11" id="KW-0238">DNA-binding</keyword>
<dbReference type="InterPro" id="IPR004504">
    <property type="entry name" value="DNA_repair_RadA"/>
</dbReference>
<keyword evidence="5" id="KW-0378">Hydrolase</keyword>